<dbReference type="EMBL" id="BAAAFH010000011">
    <property type="protein sequence ID" value="GAA0875951.1"/>
    <property type="molecule type" value="Genomic_DNA"/>
</dbReference>
<dbReference type="GO" id="GO:0016787">
    <property type="term" value="F:hydrolase activity"/>
    <property type="evidence" value="ECO:0007669"/>
    <property type="project" value="UniProtKB-KW"/>
</dbReference>
<evidence type="ECO:0000256" key="5">
    <source>
        <dbReference type="ARBA" id="ARBA00022801"/>
    </source>
</evidence>
<evidence type="ECO:0000256" key="2">
    <source>
        <dbReference type="ARBA" id="ARBA00005893"/>
    </source>
</evidence>
<comment type="caution">
    <text evidence="7">The sequence shown here is derived from an EMBL/GenBank/DDBJ whole genome shotgun (WGS) entry which is preliminary data.</text>
</comment>
<dbReference type="RefSeq" id="WP_343787951.1">
    <property type="nucleotide sequence ID" value="NZ_BAAAFH010000011.1"/>
</dbReference>
<dbReference type="PANTHER" id="PTHR21485:SF3">
    <property type="entry name" value="N-ACYLNEURAMINATE CYTIDYLYLTRANSFERASE"/>
    <property type="match status" value="1"/>
</dbReference>
<accession>A0ABP3Y2Z7</accession>
<keyword evidence="4" id="KW-0479">Metal-binding</keyword>
<dbReference type="InterPro" id="IPR023214">
    <property type="entry name" value="HAD_sf"/>
</dbReference>
<gene>
    <name evidence="7" type="ORF">GCM10009118_23600</name>
</gene>
<evidence type="ECO:0000256" key="4">
    <source>
        <dbReference type="ARBA" id="ARBA00022723"/>
    </source>
</evidence>
<evidence type="ECO:0000256" key="1">
    <source>
        <dbReference type="ARBA" id="ARBA00001946"/>
    </source>
</evidence>
<dbReference type="SFLD" id="SFLDS00003">
    <property type="entry name" value="Haloacid_Dehalogenase"/>
    <property type="match status" value="1"/>
</dbReference>
<evidence type="ECO:0000256" key="6">
    <source>
        <dbReference type="ARBA" id="ARBA00022842"/>
    </source>
</evidence>
<dbReference type="PIRSF" id="PIRSF006118">
    <property type="entry name" value="KDO8-P_Ptase"/>
    <property type="match status" value="1"/>
</dbReference>
<keyword evidence="5 7" id="KW-0378">Hydrolase</keyword>
<comment type="similarity">
    <text evidence="2">Belongs to the KdsC family.</text>
</comment>
<dbReference type="Pfam" id="PF08282">
    <property type="entry name" value="Hydrolase_3"/>
    <property type="match status" value="1"/>
</dbReference>
<dbReference type="Proteomes" id="UP001501126">
    <property type="component" value="Unassembled WGS sequence"/>
</dbReference>
<organism evidence="7 8">
    <name type="scientific">Wandonia haliotis</name>
    <dbReference type="NCBI Taxonomy" id="574963"/>
    <lineage>
        <taxon>Bacteria</taxon>
        <taxon>Pseudomonadati</taxon>
        <taxon>Bacteroidota</taxon>
        <taxon>Flavobacteriia</taxon>
        <taxon>Flavobacteriales</taxon>
        <taxon>Crocinitomicaceae</taxon>
        <taxon>Wandonia</taxon>
    </lineage>
</organism>
<dbReference type="PANTHER" id="PTHR21485">
    <property type="entry name" value="HAD SUPERFAMILY MEMBERS CMAS AND KDSC"/>
    <property type="match status" value="1"/>
</dbReference>
<evidence type="ECO:0000256" key="3">
    <source>
        <dbReference type="ARBA" id="ARBA00011881"/>
    </source>
</evidence>
<comment type="cofactor">
    <cofactor evidence="1">
        <name>Mg(2+)</name>
        <dbReference type="ChEBI" id="CHEBI:18420"/>
    </cofactor>
</comment>
<dbReference type="InterPro" id="IPR036412">
    <property type="entry name" value="HAD-like_sf"/>
</dbReference>
<protein>
    <submittedName>
        <fullName evidence="7">HAD-IIIA family hydrolase</fullName>
    </submittedName>
</protein>
<reference evidence="8" key="1">
    <citation type="journal article" date="2019" name="Int. J. Syst. Evol. Microbiol.">
        <title>The Global Catalogue of Microorganisms (GCM) 10K type strain sequencing project: providing services to taxonomists for standard genome sequencing and annotation.</title>
        <authorList>
            <consortium name="The Broad Institute Genomics Platform"/>
            <consortium name="The Broad Institute Genome Sequencing Center for Infectious Disease"/>
            <person name="Wu L."/>
            <person name="Ma J."/>
        </authorList>
    </citation>
    <scope>NUCLEOTIDE SEQUENCE [LARGE SCALE GENOMIC DNA]</scope>
    <source>
        <strain evidence="8">JCM 16083</strain>
    </source>
</reference>
<dbReference type="InterPro" id="IPR010023">
    <property type="entry name" value="KdsC_fam"/>
</dbReference>
<dbReference type="NCBIfam" id="TIGR01670">
    <property type="entry name" value="KdsC-phosphatas"/>
    <property type="match status" value="1"/>
</dbReference>
<keyword evidence="6" id="KW-0460">Magnesium</keyword>
<keyword evidence="8" id="KW-1185">Reference proteome</keyword>
<dbReference type="SFLD" id="SFLDG01138">
    <property type="entry name" value="C1.6.2:_Deoxy-d-mannose-octulo"/>
    <property type="match status" value="1"/>
</dbReference>
<dbReference type="InterPro" id="IPR050793">
    <property type="entry name" value="CMP-NeuNAc_synthase"/>
</dbReference>
<proteinExistence type="inferred from homology"/>
<evidence type="ECO:0000313" key="8">
    <source>
        <dbReference type="Proteomes" id="UP001501126"/>
    </source>
</evidence>
<comment type="subunit">
    <text evidence="3">Homotetramer.</text>
</comment>
<sequence length="173" mass="19811">MKKSYKQLLHKITTFMFDVDGVFTNGDVILMEHDIVRVLNSRDGYAVQYAAKMGYRILIVTGGSSVQVEKRLMNLGATEVRLSSSDKLKVYHDLQEKYGFQDDEVLYMGDDIPDYRVMERAGVAACPQDAAVEIKAISDYQSPYNGGRYCVRDVIEQTLRVQGKWFNEEAHHW</sequence>
<evidence type="ECO:0000313" key="7">
    <source>
        <dbReference type="EMBL" id="GAA0875951.1"/>
    </source>
</evidence>
<name>A0ABP3Y2Z7_9FLAO</name>
<dbReference type="SUPFAM" id="SSF56784">
    <property type="entry name" value="HAD-like"/>
    <property type="match status" value="1"/>
</dbReference>
<dbReference type="SFLD" id="SFLDG01136">
    <property type="entry name" value="C1.6:_Phosphoserine_Phosphatas"/>
    <property type="match status" value="1"/>
</dbReference>
<dbReference type="Gene3D" id="3.40.50.1000">
    <property type="entry name" value="HAD superfamily/HAD-like"/>
    <property type="match status" value="1"/>
</dbReference>